<accession>A0ABW4I108</accession>
<dbReference type="RefSeq" id="WP_380886676.1">
    <property type="nucleotide sequence ID" value="NZ_JBHUDY010000001.1"/>
</dbReference>
<dbReference type="Proteomes" id="UP001597115">
    <property type="component" value="Unassembled WGS sequence"/>
</dbReference>
<proteinExistence type="predicted"/>
<gene>
    <name evidence="1" type="ORF">ACFSCW_02820</name>
</gene>
<name>A0ABW4I108_9SPHN</name>
<evidence type="ECO:0000313" key="2">
    <source>
        <dbReference type="Proteomes" id="UP001597115"/>
    </source>
</evidence>
<evidence type="ECO:0000313" key="1">
    <source>
        <dbReference type="EMBL" id="MFD1610730.1"/>
    </source>
</evidence>
<protein>
    <submittedName>
        <fullName evidence="1">Uncharacterized protein</fullName>
    </submittedName>
</protein>
<dbReference type="EMBL" id="JBHUDY010000001">
    <property type="protein sequence ID" value="MFD1610730.1"/>
    <property type="molecule type" value="Genomic_DNA"/>
</dbReference>
<keyword evidence="2" id="KW-1185">Reference proteome</keyword>
<organism evidence="1 2">
    <name type="scientific">Sphingomonas tabacisoli</name>
    <dbReference type="NCBI Taxonomy" id="2249466"/>
    <lineage>
        <taxon>Bacteria</taxon>
        <taxon>Pseudomonadati</taxon>
        <taxon>Pseudomonadota</taxon>
        <taxon>Alphaproteobacteria</taxon>
        <taxon>Sphingomonadales</taxon>
        <taxon>Sphingomonadaceae</taxon>
        <taxon>Sphingomonas</taxon>
    </lineage>
</organism>
<reference evidence="2" key="1">
    <citation type="journal article" date="2019" name="Int. J. Syst. Evol. Microbiol.">
        <title>The Global Catalogue of Microorganisms (GCM) 10K type strain sequencing project: providing services to taxonomists for standard genome sequencing and annotation.</title>
        <authorList>
            <consortium name="The Broad Institute Genomics Platform"/>
            <consortium name="The Broad Institute Genome Sequencing Center for Infectious Disease"/>
            <person name="Wu L."/>
            <person name="Ma J."/>
        </authorList>
    </citation>
    <scope>NUCLEOTIDE SEQUENCE [LARGE SCALE GENOMIC DNA]</scope>
    <source>
        <strain evidence="2">CGMCC 1.16275</strain>
    </source>
</reference>
<sequence length="71" mass="7868">MAGYRLHCLDGGGHIVERHDFDADDDGAALDYARARYPNLGLELWELGRRVVKLPPTEVAMNGFRATGQVI</sequence>
<comment type="caution">
    <text evidence="1">The sequence shown here is derived from an EMBL/GenBank/DDBJ whole genome shotgun (WGS) entry which is preliminary data.</text>
</comment>